<dbReference type="OrthoDB" id="1466161at2"/>
<gene>
    <name evidence="4" type="ORF">EYD46_05590</name>
</gene>
<dbReference type="InterPro" id="IPR026444">
    <property type="entry name" value="Secre_tail"/>
</dbReference>
<name>A0A4Q9FR04_9FLAO</name>
<sequence length="331" mass="35912">MKKNYILSFAIAMLISVQAFAQVDVTIRVDMAGQSVSANGIHVVGTINGWTPDATMLTQEGATSIYAVTIQLNQGWHRYKFLNGNAWGTEEQAGYPCAPSNGDRFLYINNSGMAVVLEPVPFNGCNASGTSFEVTLNVDMSSEGTIAAGNVHVAGWLTDWNAEVLSLPNASGDIHSGVLRLPTPSDYPIELEYKYLSASGWGNDETPGPEATCATVTGTNRLVTVNSSGENLLDVFNACNYSTLNTKDFNVNSLNLLYNQLDRSVKLLSDGFNSKISEVQIFDVTGKSIKTIQEIISIKDTVIDFQNLTNGLYFVRISSEGKQLVKKVMVH</sequence>
<accession>A0A4Q9FR04</accession>
<dbReference type="InterPro" id="IPR014756">
    <property type="entry name" value="Ig_E-set"/>
</dbReference>
<dbReference type="Pfam" id="PF18962">
    <property type="entry name" value="Por_Secre_tail"/>
    <property type="match status" value="1"/>
</dbReference>
<feature type="domain" description="Secretion system C-terminal sorting" evidence="3">
    <location>
        <begin position="269"/>
        <end position="330"/>
    </location>
</feature>
<evidence type="ECO:0000256" key="2">
    <source>
        <dbReference type="SAM" id="SignalP"/>
    </source>
</evidence>
<evidence type="ECO:0000313" key="5">
    <source>
        <dbReference type="Proteomes" id="UP000292372"/>
    </source>
</evidence>
<reference evidence="4 5" key="1">
    <citation type="journal article" date="2015" name="Int. J. Syst. Evol. Microbiol.">
        <title>Hyunsoonleella pacifica sp. nov., isolated from seawater of South Pacific Gyre.</title>
        <authorList>
            <person name="Gao X."/>
            <person name="Zhang Z."/>
            <person name="Dai X."/>
            <person name="Zhang X.H."/>
        </authorList>
    </citation>
    <scope>NUCLEOTIDE SEQUENCE [LARGE SCALE GENOMIC DNA]</scope>
    <source>
        <strain evidence="4 5">SW033</strain>
    </source>
</reference>
<dbReference type="EMBL" id="SIRS01000002">
    <property type="protein sequence ID" value="TBN17784.1"/>
    <property type="molecule type" value="Genomic_DNA"/>
</dbReference>
<feature type="signal peptide" evidence="2">
    <location>
        <begin position="1"/>
        <end position="21"/>
    </location>
</feature>
<dbReference type="NCBIfam" id="TIGR04183">
    <property type="entry name" value="Por_Secre_tail"/>
    <property type="match status" value="1"/>
</dbReference>
<keyword evidence="1 2" id="KW-0732">Signal</keyword>
<dbReference type="SUPFAM" id="SSF81296">
    <property type="entry name" value="E set domains"/>
    <property type="match status" value="1"/>
</dbReference>
<keyword evidence="5" id="KW-1185">Reference proteome</keyword>
<dbReference type="RefSeq" id="WP_130936074.1">
    <property type="nucleotide sequence ID" value="NZ_BMEE01000001.1"/>
</dbReference>
<comment type="caution">
    <text evidence="4">The sequence shown here is derived from an EMBL/GenBank/DDBJ whole genome shotgun (WGS) entry which is preliminary data.</text>
</comment>
<evidence type="ECO:0000313" key="4">
    <source>
        <dbReference type="EMBL" id="TBN17784.1"/>
    </source>
</evidence>
<feature type="chain" id="PRO_5020631186" evidence="2">
    <location>
        <begin position="22"/>
        <end position="331"/>
    </location>
</feature>
<dbReference type="AlphaFoldDB" id="A0A4Q9FR04"/>
<evidence type="ECO:0000256" key="1">
    <source>
        <dbReference type="ARBA" id="ARBA00022729"/>
    </source>
</evidence>
<proteinExistence type="predicted"/>
<dbReference type="Gene3D" id="2.60.40.10">
    <property type="entry name" value="Immunoglobulins"/>
    <property type="match status" value="1"/>
</dbReference>
<dbReference type="InterPro" id="IPR013783">
    <property type="entry name" value="Ig-like_fold"/>
</dbReference>
<evidence type="ECO:0000259" key="3">
    <source>
        <dbReference type="Pfam" id="PF18962"/>
    </source>
</evidence>
<protein>
    <submittedName>
        <fullName evidence="4">T9SS type A sorting domain-containing protein</fullName>
    </submittedName>
</protein>
<organism evidence="4 5">
    <name type="scientific">Hyunsoonleella pacifica</name>
    <dbReference type="NCBI Taxonomy" id="1080224"/>
    <lineage>
        <taxon>Bacteria</taxon>
        <taxon>Pseudomonadati</taxon>
        <taxon>Bacteroidota</taxon>
        <taxon>Flavobacteriia</taxon>
        <taxon>Flavobacteriales</taxon>
        <taxon>Flavobacteriaceae</taxon>
    </lineage>
</organism>
<dbReference type="Proteomes" id="UP000292372">
    <property type="component" value="Unassembled WGS sequence"/>
</dbReference>